<proteinExistence type="predicted"/>
<organism evidence="1 2">
    <name type="scientific">Cricetibacter osteomyelitidis</name>
    <dbReference type="NCBI Taxonomy" id="1521931"/>
    <lineage>
        <taxon>Bacteria</taxon>
        <taxon>Pseudomonadati</taxon>
        <taxon>Pseudomonadota</taxon>
        <taxon>Gammaproteobacteria</taxon>
        <taxon>Pasteurellales</taxon>
        <taxon>Pasteurellaceae</taxon>
        <taxon>Cricetibacter</taxon>
    </lineage>
</organism>
<sequence>MKFITITFITFFILGCLPFEPAPSGVFVTYNFCTHPIELKNDDVLESPDKNKKSSIININHNKVNLSFSSEELNKQIEKVYFIEEGMKKYFFVDIYKEDRVNLIDCPENAKSTGDGNWIRAK</sequence>
<comment type="caution">
    <text evidence="1">The sequence shown here is derived from an EMBL/GenBank/DDBJ whole genome shotgun (WGS) entry which is preliminary data.</text>
</comment>
<dbReference type="EMBL" id="SLYB01000004">
    <property type="protein sequence ID" value="TCP96523.1"/>
    <property type="molecule type" value="Genomic_DNA"/>
</dbReference>
<accession>A0A4V2T289</accession>
<keyword evidence="2" id="KW-1185">Reference proteome</keyword>
<reference evidence="1 2" key="1">
    <citation type="submission" date="2019-03" db="EMBL/GenBank/DDBJ databases">
        <title>Genomic Encyclopedia of Type Strains, Phase IV (KMG-IV): sequencing the most valuable type-strain genomes for metagenomic binning, comparative biology and taxonomic classification.</title>
        <authorList>
            <person name="Goeker M."/>
        </authorList>
    </citation>
    <scope>NUCLEOTIDE SEQUENCE [LARGE SCALE GENOMIC DNA]</scope>
    <source>
        <strain evidence="1 2">DSM 28404</strain>
    </source>
</reference>
<dbReference type="Proteomes" id="UP000295763">
    <property type="component" value="Unassembled WGS sequence"/>
</dbReference>
<evidence type="ECO:0000313" key="2">
    <source>
        <dbReference type="Proteomes" id="UP000295763"/>
    </source>
</evidence>
<evidence type="ECO:0000313" key="1">
    <source>
        <dbReference type="EMBL" id="TCP96523.1"/>
    </source>
</evidence>
<dbReference type="OrthoDB" id="5690349at2"/>
<gene>
    <name evidence="1" type="ORF">EDC44_10456</name>
</gene>
<protein>
    <recommendedName>
        <fullName evidence="3">Lipoprotein</fullName>
    </recommendedName>
</protein>
<dbReference type="PROSITE" id="PS51257">
    <property type="entry name" value="PROKAR_LIPOPROTEIN"/>
    <property type="match status" value="1"/>
</dbReference>
<dbReference type="RefSeq" id="WP_131975220.1">
    <property type="nucleotide sequence ID" value="NZ_SLYB01000004.1"/>
</dbReference>
<name>A0A4V2T289_9PAST</name>
<evidence type="ECO:0008006" key="3">
    <source>
        <dbReference type="Google" id="ProtNLM"/>
    </source>
</evidence>
<dbReference type="AlphaFoldDB" id="A0A4V2T289"/>